<reference evidence="16 17" key="1">
    <citation type="submission" date="2017-08" db="EMBL/GenBank/DDBJ databases">
        <title>Infants hospitalized years apart are colonized by the same room-sourced microbial strains.</title>
        <authorList>
            <person name="Brooks B."/>
            <person name="Olm M.R."/>
            <person name="Firek B.A."/>
            <person name="Baker R."/>
            <person name="Thomas B.C."/>
            <person name="Morowitz M.J."/>
            <person name="Banfield J.F."/>
        </authorList>
    </citation>
    <scope>NUCLEOTIDE SEQUENCE [LARGE SCALE GENOMIC DNA]</scope>
    <source>
        <strain evidence="16">S2_018_000_R2_101</strain>
    </source>
</reference>
<keyword evidence="9 14" id="KW-1133">Transmembrane helix</keyword>
<evidence type="ECO:0000256" key="1">
    <source>
        <dbReference type="ARBA" id="ARBA00001947"/>
    </source>
</evidence>
<keyword evidence="10" id="KW-0560">Oxidoreductase</keyword>
<accession>A0A2W5C831</accession>
<evidence type="ECO:0000256" key="10">
    <source>
        <dbReference type="ARBA" id="ARBA00023002"/>
    </source>
</evidence>
<evidence type="ECO:0000256" key="11">
    <source>
        <dbReference type="ARBA" id="ARBA00023098"/>
    </source>
</evidence>
<keyword evidence="13" id="KW-0275">Fatty acid biosynthesis</keyword>
<feature type="domain" description="Fatty acid hydroxylase" evidence="15">
    <location>
        <begin position="59"/>
        <end position="196"/>
    </location>
</feature>
<evidence type="ECO:0000259" key="15">
    <source>
        <dbReference type="Pfam" id="PF04116"/>
    </source>
</evidence>
<keyword evidence="3" id="KW-0444">Lipid biosynthesis</keyword>
<dbReference type="PANTHER" id="PTHR12863:SF1">
    <property type="entry name" value="FATTY ACID 2-HYDROXYLASE"/>
    <property type="match status" value="1"/>
</dbReference>
<comment type="cofactor">
    <cofactor evidence="1">
        <name>Zn(2+)</name>
        <dbReference type="ChEBI" id="CHEBI:29105"/>
    </cofactor>
</comment>
<keyword evidence="6" id="KW-0256">Endoplasmic reticulum</keyword>
<evidence type="ECO:0000256" key="8">
    <source>
        <dbReference type="ARBA" id="ARBA00022833"/>
    </source>
</evidence>
<dbReference type="GO" id="GO:0006633">
    <property type="term" value="P:fatty acid biosynthetic process"/>
    <property type="evidence" value="ECO:0007669"/>
    <property type="project" value="UniProtKB-KW"/>
</dbReference>
<dbReference type="Pfam" id="PF04116">
    <property type="entry name" value="FA_hydroxylase"/>
    <property type="match status" value="1"/>
</dbReference>
<protein>
    <submittedName>
        <fullName evidence="16">Fatty acid hydroxylase</fullName>
    </submittedName>
</protein>
<keyword evidence="8" id="KW-0862">Zinc</keyword>
<name>A0A2W5C831_9SPHN</name>
<evidence type="ECO:0000313" key="16">
    <source>
        <dbReference type="EMBL" id="PZO91261.1"/>
    </source>
</evidence>
<dbReference type="GO" id="GO:0080132">
    <property type="term" value="F:fatty acid 2-hydroxylase activity"/>
    <property type="evidence" value="ECO:0007669"/>
    <property type="project" value="InterPro"/>
</dbReference>
<dbReference type="InterPro" id="IPR006694">
    <property type="entry name" value="Fatty_acid_hydroxylase"/>
</dbReference>
<evidence type="ECO:0000256" key="2">
    <source>
        <dbReference type="ARBA" id="ARBA00004477"/>
    </source>
</evidence>
<keyword evidence="11" id="KW-0443">Lipid metabolism</keyword>
<proteinExistence type="predicted"/>
<keyword evidence="12 14" id="KW-0472">Membrane</keyword>
<comment type="subcellular location">
    <subcellularLocation>
        <location evidence="2">Endoplasmic reticulum membrane</location>
        <topology evidence="2">Multi-pass membrane protein</topology>
    </subcellularLocation>
</comment>
<evidence type="ECO:0000256" key="3">
    <source>
        <dbReference type="ARBA" id="ARBA00022516"/>
    </source>
</evidence>
<dbReference type="EMBL" id="QFNN01000012">
    <property type="protein sequence ID" value="PZO91261.1"/>
    <property type="molecule type" value="Genomic_DNA"/>
</dbReference>
<dbReference type="PANTHER" id="PTHR12863">
    <property type="entry name" value="FATTY ACID HYDROXYLASE"/>
    <property type="match status" value="1"/>
</dbReference>
<evidence type="ECO:0000256" key="14">
    <source>
        <dbReference type="SAM" id="Phobius"/>
    </source>
</evidence>
<evidence type="ECO:0000313" key="17">
    <source>
        <dbReference type="Proteomes" id="UP000249066"/>
    </source>
</evidence>
<organism evidence="16 17">
    <name type="scientific">Sphingomonas sanxanigenens</name>
    <dbReference type="NCBI Taxonomy" id="397260"/>
    <lineage>
        <taxon>Bacteria</taxon>
        <taxon>Pseudomonadati</taxon>
        <taxon>Pseudomonadota</taxon>
        <taxon>Alphaproteobacteria</taxon>
        <taxon>Sphingomonadales</taxon>
        <taxon>Sphingomonadaceae</taxon>
        <taxon>Sphingomonas</taxon>
    </lineage>
</organism>
<dbReference type="InterPro" id="IPR014430">
    <property type="entry name" value="Scs7"/>
</dbReference>
<keyword evidence="4 14" id="KW-0812">Transmembrane</keyword>
<dbReference type="GO" id="GO:0005506">
    <property type="term" value="F:iron ion binding"/>
    <property type="evidence" value="ECO:0007669"/>
    <property type="project" value="InterPro"/>
</dbReference>
<evidence type="ECO:0000256" key="6">
    <source>
        <dbReference type="ARBA" id="ARBA00022824"/>
    </source>
</evidence>
<dbReference type="GO" id="GO:0016020">
    <property type="term" value="C:membrane"/>
    <property type="evidence" value="ECO:0007669"/>
    <property type="project" value="InterPro"/>
</dbReference>
<evidence type="ECO:0000256" key="5">
    <source>
        <dbReference type="ARBA" id="ARBA00022723"/>
    </source>
</evidence>
<feature type="transmembrane region" description="Helical" evidence="14">
    <location>
        <begin position="48"/>
        <end position="68"/>
    </location>
</feature>
<dbReference type="AlphaFoldDB" id="A0A2W5C831"/>
<evidence type="ECO:0000256" key="4">
    <source>
        <dbReference type="ARBA" id="ARBA00022692"/>
    </source>
</evidence>
<sequence>MSARNPRTQRIRLFKSDRLERLTNFSPNAFCATWGAIIPLVAWAGWGAVSPLSGIGLVLSGLLFWTLFEYAMHRYLFHWDSDWKPVEWVVFLIHGNHHVHPNDRIRNLMPPVISVPVSALIWGACAALFGSAGTWIFLGFISGYVIYDLVHFACHQWPMRGALGMALKRHHMRHHHISEHGNFAISAIFWDRVFGSNIRSLNR</sequence>
<keyword evidence="5" id="KW-0479">Metal-binding</keyword>
<gene>
    <name evidence="16" type="ORF">DI623_03985</name>
</gene>
<keyword evidence="7" id="KW-0276">Fatty acid metabolism</keyword>
<dbReference type="Proteomes" id="UP000249066">
    <property type="component" value="Unassembled WGS sequence"/>
</dbReference>
<evidence type="ECO:0000256" key="13">
    <source>
        <dbReference type="ARBA" id="ARBA00023160"/>
    </source>
</evidence>
<evidence type="ECO:0000256" key="12">
    <source>
        <dbReference type="ARBA" id="ARBA00023136"/>
    </source>
</evidence>
<evidence type="ECO:0000256" key="7">
    <source>
        <dbReference type="ARBA" id="ARBA00022832"/>
    </source>
</evidence>
<evidence type="ECO:0000256" key="9">
    <source>
        <dbReference type="ARBA" id="ARBA00022989"/>
    </source>
</evidence>
<comment type="caution">
    <text evidence="16">The sequence shown here is derived from an EMBL/GenBank/DDBJ whole genome shotgun (WGS) entry which is preliminary data.</text>
</comment>